<accession>A0A0F9VCC8</accession>
<evidence type="ECO:0008006" key="2">
    <source>
        <dbReference type="Google" id="ProtNLM"/>
    </source>
</evidence>
<reference evidence="1" key="1">
    <citation type="journal article" date="2015" name="Nature">
        <title>Complex archaea that bridge the gap between prokaryotes and eukaryotes.</title>
        <authorList>
            <person name="Spang A."/>
            <person name="Saw J.H."/>
            <person name="Jorgensen S.L."/>
            <person name="Zaremba-Niedzwiedzka K."/>
            <person name="Martijn J."/>
            <person name="Lind A.E."/>
            <person name="van Eijk R."/>
            <person name="Schleper C."/>
            <person name="Guy L."/>
            <person name="Ettema T.J."/>
        </authorList>
    </citation>
    <scope>NUCLEOTIDE SEQUENCE</scope>
</reference>
<organism evidence="1">
    <name type="scientific">marine sediment metagenome</name>
    <dbReference type="NCBI Taxonomy" id="412755"/>
    <lineage>
        <taxon>unclassified sequences</taxon>
        <taxon>metagenomes</taxon>
        <taxon>ecological metagenomes</taxon>
    </lineage>
</organism>
<name>A0A0F9VCC8_9ZZZZ</name>
<proteinExistence type="predicted"/>
<evidence type="ECO:0000313" key="1">
    <source>
        <dbReference type="EMBL" id="KKN71226.1"/>
    </source>
</evidence>
<dbReference type="EMBL" id="LAZR01000387">
    <property type="protein sequence ID" value="KKN71226.1"/>
    <property type="molecule type" value="Genomic_DNA"/>
</dbReference>
<gene>
    <name evidence="1" type="ORF">LCGC14_0422690</name>
</gene>
<sequence>MSGTGFMISIIFIAIIIVEKRLDLHYLKRYNNIMENENMKMNEYECECGYVWLDDHNYGCPMCGTRDDITRRDYAIAQPESFAHRHGE</sequence>
<comment type="caution">
    <text evidence="1">The sequence shown here is derived from an EMBL/GenBank/DDBJ whole genome shotgun (WGS) entry which is preliminary data.</text>
</comment>
<dbReference type="AlphaFoldDB" id="A0A0F9VCC8"/>
<protein>
    <recommendedName>
        <fullName evidence="2">Rubredoxin-like domain-containing protein</fullName>
    </recommendedName>
</protein>